<keyword evidence="3" id="KW-0583">PHB biosynthesis</keyword>
<protein>
    <recommendedName>
        <fullName evidence="2">Poly(3-hydroxyalkanoate) polymerase subunit PhaE</fullName>
    </recommendedName>
</protein>
<comment type="caution">
    <text evidence="6">The sequence shown here is derived from an EMBL/GenBank/DDBJ whole genome shotgun (WGS) entry which is preliminary data.</text>
</comment>
<dbReference type="RefSeq" id="WP_183949252.1">
    <property type="nucleotide sequence ID" value="NZ_JACHHX010000023.1"/>
</dbReference>
<evidence type="ECO:0000256" key="4">
    <source>
        <dbReference type="SAM" id="Coils"/>
    </source>
</evidence>
<keyword evidence="4" id="KW-0175">Coiled coil</keyword>
<dbReference type="UniPathway" id="UPA00917"/>
<dbReference type="NCBIfam" id="TIGR01834">
    <property type="entry name" value="PHA_synth_III_E"/>
    <property type="match status" value="1"/>
</dbReference>
<feature type="compositionally biased region" description="Low complexity" evidence="5">
    <location>
        <begin position="314"/>
        <end position="323"/>
    </location>
</feature>
<name>A0A7W7Y2E8_9GAMM</name>
<dbReference type="Pfam" id="PF09712">
    <property type="entry name" value="PHA_synth_III_E"/>
    <property type="match status" value="1"/>
</dbReference>
<organism evidence="6 7">
    <name type="scientific">Rehaibacterium terrae</name>
    <dbReference type="NCBI Taxonomy" id="1341696"/>
    <lineage>
        <taxon>Bacteria</taxon>
        <taxon>Pseudomonadati</taxon>
        <taxon>Pseudomonadota</taxon>
        <taxon>Gammaproteobacteria</taxon>
        <taxon>Lysobacterales</taxon>
        <taxon>Lysobacteraceae</taxon>
        <taxon>Rehaibacterium</taxon>
    </lineage>
</organism>
<keyword evidence="7" id="KW-1185">Reference proteome</keyword>
<evidence type="ECO:0000256" key="5">
    <source>
        <dbReference type="SAM" id="MobiDB-lite"/>
    </source>
</evidence>
<dbReference type="InterPro" id="IPR010123">
    <property type="entry name" value="PHA_synth_III_E"/>
</dbReference>
<evidence type="ECO:0000256" key="3">
    <source>
        <dbReference type="ARBA" id="ARBA00022752"/>
    </source>
</evidence>
<evidence type="ECO:0000256" key="2">
    <source>
        <dbReference type="ARBA" id="ARBA00019066"/>
    </source>
</evidence>
<feature type="coiled-coil region" evidence="4">
    <location>
        <begin position="274"/>
        <end position="301"/>
    </location>
</feature>
<feature type="region of interest" description="Disordered" evidence="5">
    <location>
        <begin position="302"/>
        <end position="323"/>
    </location>
</feature>
<dbReference type="Proteomes" id="UP000519004">
    <property type="component" value="Unassembled WGS sequence"/>
</dbReference>
<dbReference type="AlphaFoldDB" id="A0A7W7Y2E8"/>
<comment type="pathway">
    <text evidence="1">Biopolymer metabolism; poly-(R)-3-hydroxybutanoate biosynthesis.</text>
</comment>
<sequence>MSASNPSGPADFADLARQYWHAFGDFARQAGEGLGATSVSEGLQQAVDWWSRLAHSSREETNQAVEQFTRQARDWFGLMQDVAGQFAGRDASAADIARAWKQALGANGESPFPELFRGIAGPGIRGLQQWAEDASPYLQAWRKELDALLGLPTFGFAREHLARRQKLAQAQIDLQEKQAAYHALLARAGERAFEIFENRLAERSEPGRQIESARALFDLWIDAAEEAYAEVALSPEFRRVYGELVNAQMRAQAALQGEVEQMCRALGMPTRSEVASGHRKLHQLEREVRELKARLATIEGDKSTASPVKRAAAEKSAAQPAAKKASVAKKTIAKNTVKKTVKKTAARGRKG</sequence>
<accession>A0A7W7Y2E8</accession>
<evidence type="ECO:0000313" key="7">
    <source>
        <dbReference type="Proteomes" id="UP000519004"/>
    </source>
</evidence>
<dbReference type="EMBL" id="JACHHX010000023">
    <property type="protein sequence ID" value="MBB5016588.1"/>
    <property type="molecule type" value="Genomic_DNA"/>
</dbReference>
<gene>
    <name evidence="6" type="ORF">HNQ58_002509</name>
</gene>
<dbReference type="GO" id="GO:0042619">
    <property type="term" value="P:poly-hydroxybutyrate biosynthetic process"/>
    <property type="evidence" value="ECO:0007669"/>
    <property type="project" value="UniProtKB-KW"/>
</dbReference>
<evidence type="ECO:0000313" key="6">
    <source>
        <dbReference type="EMBL" id="MBB5016588.1"/>
    </source>
</evidence>
<reference evidence="6 7" key="1">
    <citation type="submission" date="2020-08" db="EMBL/GenBank/DDBJ databases">
        <title>Genomic Encyclopedia of Type Strains, Phase IV (KMG-IV): sequencing the most valuable type-strain genomes for metagenomic binning, comparative biology and taxonomic classification.</title>
        <authorList>
            <person name="Goeker M."/>
        </authorList>
    </citation>
    <scope>NUCLEOTIDE SEQUENCE [LARGE SCALE GENOMIC DNA]</scope>
    <source>
        <strain evidence="6 7">DSM 25897</strain>
    </source>
</reference>
<evidence type="ECO:0000256" key="1">
    <source>
        <dbReference type="ARBA" id="ARBA00004683"/>
    </source>
</evidence>
<proteinExistence type="predicted"/>